<accession>A0A9X6FHZ9</accession>
<proteinExistence type="predicted"/>
<dbReference type="AlphaFoldDB" id="A0A9X6FHZ9"/>
<gene>
    <name evidence="1" type="ORF">BK754_22125</name>
</gene>
<organism evidence="1 2">
    <name type="scientific">Bacillus thuringiensis serovar subtoxicus</name>
    <dbReference type="NCBI Taxonomy" id="475791"/>
    <lineage>
        <taxon>Bacteria</taxon>
        <taxon>Bacillati</taxon>
        <taxon>Bacillota</taxon>
        <taxon>Bacilli</taxon>
        <taxon>Bacillales</taxon>
        <taxon>Bacillaceae</taxon>
        <taxon>Bacillus</taxon>
        <taxon>Bacillus cereus group</taxon>
    </lineage>
</organism>
<protein>
    <submittedName>
        <fullName evidence="1">Short-chain dehydrogenase</fullName>
    </submittedName>
</protein>
<name>A0A9X6FHZ9_BACTU</name>
<sequence length="118" mass="13683">MNYIIISITRKQNDDFTSQKNYEDYTPEKYHCISVDDDIISSLNQNLSIMKTYFHTVKNQKYGLAYCGITIIPPESLAIFYETVTSSKFFRKSDELNELASKIVQAAAEQKYMIHYGV</sequence>
<evidence type="ECO:0000313" key="2">
    <source>
        <dbReference type="Proteomes" id="UP000194882"/>
    </source>
</evidence>
<evidence type="ECO:0000313" key="1">
    <source>
        <dbReference type="EMBL" id="OTY89453.1"/>
    </source>
</evidence>
<dbReference type="RefSeq" id="WP_001106576.1">
    <property type="nucleotide sequence ID" value="NZ_NFDT01000167.1"/>
</dbReference>
<reference evidence="1 2" key="1">
    <citation type="submission" date="2016-10" db="EMBL/GenBank/DDBJ databases">
        <title>Comparative genomics of Bacillus thuringiensis reveals a path to pathogens against multiple invertebrate hosts.</title>
        <authorList>
            <person name="Zheng J."/>
            <person name="Gao Q."/>
            <person name="Liu H."/>
            <person name="Peng D."/>
            <person name="Ruan L."/>
            <person name="Sun M."/>
        </authorList>
    </citation>
    <scope>NUCLEOTIDE SEQUENCE [LARGE SCALE GENOMIC DNA]</scope>
    <source>
        <strain evidence="1">BGSC 4I4</strain>
    </source>
</reference>
<dbReference type="EMBL" id="NFDT01000167">
    <property type="protein sequence ID" value="OTY89453.1"/>
    <property type="molecule type" value="Genomic_DNA"/>
</dbReference>
<comment type="caution">
    <text evidence="1">The sequence shown here is derived from an EMBL/GenBank/DDBJ whole genome shotgun (WGS) entry which is preliminary data.</text>
</comment>
<dbReference type="Proteomes" id="UP000194882">
    <property type="component" value="Unassembled WGS sequence"/>
</dbReference>